<dbReference type="AlphaFoldDB" id="A0A2P4Z9Y5"/>
<protein>
    <submittedName>
        <fullName evidence="1">Uncharacterized protein</fullName>
    </submittedName>
</protein>
<name>A0A2P4Z9Y5_9HYPO</name>
<accession>A0A2P4Z9Y5</accession>
<dbReference type="EMBL" id="JPDN02000054">
    <property type="protein sequence ID" value="PON21118.1"/>
    <property type="molecule type" value="Genomic_DNA"/>
</dbReference>
<comment type="caution">
    <text evidence="1">The sequence shown here is derived from an EMBL/GenBank/DDBJ whole genome shotgun (WGS) entry which is preliminary data.</text>
</comment>
<keyword evidence="2" id="KW-1185">Reference proteome</keyword>
<organism evidence="1 2">
    <name type="scientific">Trichoderma gamsii</name>
    <dbReference type="NCBI Taxonomy" id="398673"/>
    <lineage>
        <taxon>Eukaryota</taxon>
        <taxon>Fungi</taxon>
        <taxon>Dikarya</taxon>
        <taxon>Ascomycota</taxon>
        <taxon>Pezizomycotina</taxon>
        <taxon>Sordariomycetes</taxon>
        <taxon>Hypocreomycetidae</taxon>
        <taxon>Hypocreales</taxon>
        <taxon>Hypocreaceae</taxon>
        <taxon>Trichoderma</taxon>
    </lineage>
</organism>
<proteinExistence type="predicted"/>
<evidence type="ECO:0000313" key="2">
    <source>
        <dbReference type="Proteomes" id="UP000054821"/>
    </source>
</evidence>
<dbReference type="Proteomes" id="UP000054821">
    <property type="component" value="Unassembled WGS sequence"/>
</dbReference>
<dbReference type="RefSeq" id="XP_024404559.1">
    <property type="nucleotide sequence ID" value="XM_024550683.1"/>
</dbReference>
<sequence>MPCRPTGDLLHASARRPESLWLLQQPAIRLSSCRRPTAGRTISVLAAWQLHDESMREGPQ</sequence>
<reference evidence="1 2" key="1">
    <citation type="journal article" date="2016" name="Genome Announc.">
        <title>Draft Whole-Genome Sequence of Trichoderma gamsii T6085, a Promising Biocontrol Agent of Fusarium Head Blight on Wheat.</title>
        <authorList>
            <person name="Baroncelli R."/>
            <person name="Zapparata A."/>
            <person name="Piaggeschi G."/>
            <person name="Sarrocco S."/>
            <person name="Vannacci G."/>
        </authorList>
    </citation>
    <scope>NUCLEOTIDE SEQUENCE [LARGE SCALE GENOMIC DNA]</scope>
    <source>
        <strain evidence="1 2">T6085</strain>
    </source>
</reference>
<dbReference type="GeneID" id="36347878"/>
<evidence type="ECO:0000313" key="1">
    <source>
        <dbReference type="EMBL" id="PON21118.1"/>
    </source>
</evidence>
<gene>
    <name evidence="1" type="ORF">TGAM01_v209966</name>
</gene>